<dbReference type="GO" id="GO:0046872">
    <property type="term" value="F:metal ion binding"/>
    <property type="evidence" value="ECO:0007669"/>
    <property type="project" value="UniProtKB-KW"/>
</dbReference>
<evidence type="ECO:0000313" key="9">
    <source>
        <dbReference type="Proteomes" id="UP000557217"/>
    </source>
</evidence>
<accession>A0A840PRE3</accession>
<protein>
    <submittedName>
        <fullName evidence="8">TatD DNase family protein</fullName>
        <ecNumber evidence="8">3.1.21.-</ecNumber>
    </submittedName>
</protein>
<reference evidence="8 9" key="1">
    <citation type="submission" date="2020-08" db="EMBL/GenBank/DDBJ databases">
        <title>Genomic Encyclopedia of Type Strains, Phase IV (KMG-IV): sequencing the most valuable type-strain genomes for metagenomic binning, comparative biology and taxonomic classification.</title>
        <authorList>
            <person name="Goeker M."/>
        </authorList>
    </citation>
    <scope>NUCLEOTIDE SEQUENCE [LARGE SCALE GENOMIC DNA]</scope>
    <source>
        <strain evidence="8 9">DSM 10633</strain>
    </source>
</reference>
<dbReference type="Gene3D" id="3.20.20.140">
    <property type="entry name" value="Metal-dependent hydrolases"/>
    <property type="match status" value="1"/>
</dbReference>
<evidence type="ECO:0000256" key="7">
    <source>
        <dbReference type="PIRSR" id="PIRSR005902-1"/>
    </source>
</evidence>
<dbReference type="GO" id="GO:0004536">
    <property type="term" value="F:DNA nuclease activity"/>
    <property type="evidence" value="ECO:0007669"/>
    <property type="project" value="InterPro"/>
</dbReference>
<keyword evidence="3 7" id="KW-0479">Metal-binding</keyword>
<dbReference type="PANTHER" id="PTHR10060:SF15">
    <property type="entry name" value="DEOXYRIBONUCLEASE TATDN1"/>
    <property type="match status" value="1"/>
</dbReference>
<evidence type="ECO:0000256" key="6">
    <source>
        <dbReference type="ARBA" id="ARBA00022842"/>
    </source>
</evidence>
<dbReference type="NCBIfam" id="TIGR00010">
    <property type="entry name" value="YchF/TatD family DNA exonuclease"/>
    <property type="match status" value="1"/>
</dbReference>
<keyword evidence="5" id="KW-0269">Exonuclease</keyword>
<feature type="binding site" evidence="7">
    <location>
        <position position="95"/>
    </location>
    <ligand>
        <name>a divalent metal cation</name>
        <dbReference type="ChEBI" id="CHEBI:60240"/>
        <label>1</label>
    </ligand>
</feature>
<feature type="binding site" evidence="7">
    <location>
        <position position="131"/>
    </location>
    <ligand>
        <name>a divalent metal cation</name>
        <dbReference type="ChEBI" id="CHEBI:60240"/>
        <label>2</label>
    </ligand>
</feature>
<keyword evidence="9" id="KW-1185">Reference proteome</keyword>
<dbReference type="InterPro" id="IPR050891">
    <property type="entry name" value="TatD-type_Hydrolase"/>
</dbReference>
<dbReference type="Pfam" id="PF01026">
    <property type="entry name" value="TatD_DNase"/>
    <property type="match status" value="1"/>
</dbReference>
<feature type="binding site" evidence="7">
    <location>
        <position position="156"/>
    </location>
    <ligand>
        <name>a divalent metal cation</name>
        <dbReference type="ChEBI" id="CHEBI:60240"/>
        <label>2</label>
    </ligand>
</feature>
<dbReference type="FunFam" id="3.20.20.140:FF:000018">
    <property type="entry name" value="3'-5' ssDNA/RNA exonuclease TatD"/>
    <property type="match status" value="1"/>
</dbReference>
<dbReference type="RefSeq" id="WP_016837944.1">
    <property type="nucleotide sequence ID" value="NZ_JAAXPW010000010.1"/>
</dbReference>
<organism evidence="8 9">
    <name type="scientific">Ureibacillus thermosphaericus</name>
    <dbReference type="NCBI Taxonomy" id="51173"/>
    <lineage>
        <taxon>Bacteria</taxon>
        <taxon>Bacillati</taxon>
        <taxon>Bacillota</taxon>
        <taxon>Bacilli</taxon>
        <taxon>Bacillales</taxon>
        <taxon>Caryophanaceae</taxon>
        <taxon>Ureibacillus</taxon>
    </lineage>
</organism>
<name>A0A840PRE3_URETH</name>
<dbReference type="Proteomes" id="UP000557217">
    <property type="component" value="Unassembled WGS sequence"/>
</dbReference>
<keyword evidence="2" id="KW-0540">Nuclease</keyword>
<dbReference type="CDD" id="cd01310">
    <property type="entry name" value="TatD_DNAse"/>
    <property type="match status" value="1"/>
</dbReference>
<evidence type="ECO:0000256" key="5">
    <source>
        <dbReference type="ARBA" id="ARBA00022839"/>
    </source>
</evidence>
<gene>
    <name evidence="8" type="ORF">HNR36_000763</name>
</gene>
<keyword evidence="6" id="KW-0460">Magnesium</keyword>
<evidence type="ECO:0000256" key="2">
    <source>
        <dbReference type="ARBA" id="ARBA00022722"/>
    </source>
</evidence>
<dbReference type="SUPFAM" id="SSF51556">
    <property type="entry name" value="Metallo-dependent hydrolases"/>
    <property type="match status" value="1"/>
</dbReference>
<dbReference type="InterPro" id="IPR018228">
    <property type="entry name" value="DNase_TatD-rel_CS"/>
</dbReference>
<evidence type="ECO:0000256" key="3">
    <source>
        <dbReference type="ARBA" id="ARBA00022723"/>
    </source>
</evidence>
<dbReference type="InterPro" id="IPR015991">
    <property type="entry name" value="TatD/YcfH-like"/>
</dbReference>
<sequence length="269" mass="30916">MQHLIDIGVNLLDKQFQNDRSEVIERALQNGVVQMIVTGTSLRNSKQGLEIAKEYPNVLFSTAGIHPHDAKTFTNNTIDELEQLAQYDEVVAIGECGLDFNRMFSPQDIQEECFEAHLHLARKLSMPLFLHERDAHNRFCEIFANFMDMTEKSVVHCFTGNKEQVKKYVSMGFYIGITGWICDERRGQALQDAVKYIPLDRLLIETDAPYLLPRNMENRPKNRRNEPSFLPHIVNEIAKFMGVKPEVVAKHATENTRKLFNLPEPSLDI</sequence>
<dbReference type="PROSITE" id="PS01091">
    <property type="entry name" value="TATD_3"/>
    <property type="match status" value="1"/>
</dbReference>
<evidence type="ECO:0000256" key="1">
    <source>
        <dbReference type="ARBA" id="ARBA00022490"/>
    </source>
</evidence>
<feature type="binding site" evidence="7">
    <location>
        <position position="207"/>
    </location>
    <ligand>
        <name>a divalent metal cation</name>
        <dbReference type="ChEBI" id="CHEBI:60240"/>
        <label>1</label>
    </ligand>
</feature>
<dbReference type="InterPro" id="IPR001130">
    <property type="entry name" value="TatD-like"/>
</dbReference>
<evidence type="ECO:0000256" key="4">
    <source>
        <dbReference type="ARBA" id="ARBA00022801"/>
    </source>
</evidence>
<dbReference type="AlphaFoldDB" id="A0A840PRE3"/>
<dbReference type="InterPro" id="IPR032466">
    <property type="entry name" value="Metal_Hydrolase"/>
</dbReference>
<dbReference type="PANTHER" id="PTHR10060">
    <property type="entry name" value="TATD FAMILY DEOXYRIBONUCLEASE"/>
    <property type="match status" value="1"/>
</dbReference>
<dbReference type="EC" id="3.1.21.-" evidence="8"/>
<dbReference type="EMBL" id="JACHGZ010000005">
    <property type="protein sequence ID" value="MBB5148377.1"/>
    <property type="molecule type" value="Genomic_DNA"/>
</dbReference>
<keyword evidence="1" id="KW-0963">Cytoplasm</keyword>
<comment type="caution">
    <text evidence="8">The sequence shown here is derived from an EMBL/GenBank/DDBJ whole genome shotgun (WGS) entry which is preliminary data.</text>
</comment>
<evidence type="ECO:0000313" key="8">
    <source>
        <dbReference type="EMBL" id="MBB5148377.1"/>
    </source>
</evidence>
<dbReference type="GO" id="GO:0004527">
    <property type="term" value="F:exonuclease activity"/>
    <property type="evidence" value="ECO:0007669"/>
    <property type="project" value="UniProtKB-KW"/>
</dbReference>
<keyword evidence="4 8" id="KW-0378">Hydrolase</keyword>
<dbReference type="PIRSF" id="PIRSF005902">
    <property type="entry name" value="DNase_TatD"/>
    <property type="match status" value="1"/>
</dbReference>
<proteinExistence type="predicted"/>